<feature type="region of interest" description="Disordered" evidence="1">
    <location>
        <begin position="19"/>
        <end position="70"/>
    </location>
</feature>
<evidence type="ECO:0000313" key="4">
    <source>
        <dbReference type="Proteomes" id="UP001218218"/>
    </source>
</evidence>
<evidence type="ECO:0000256" key="2">
    <source>
        <dbReference type="SAM" id="SignalP"/>
    </source>
</evidence>
<organism evidence="3 4">
    <name type="scientific">Mycena albidolilacea</name>
    <dbReference type="NCBI Taxonomy" id="1033008"/>
    <lineage>
        <taxon>Eukaryota</taxon>
        <taxon>Fungi</taxon>
        <taxon>Dikarya</taxon>
        <taxon>Basidiomycota</taxon>
        <taxon>Agaricomycotina</taxon>
        <taxon>Agaricomycetes</taxon>
        <taxon>Agaricomycetidae</taxon>
        <taxon>Agaricales</taxon>
        <taxon>Marasmiineae</taxon>
        <taxon>Mycenaceae</taxon>
        <taxon>Mycena</taxon>
    </lineage>
</organism>
<evidence type="ECO:0000256" key="1">
    <source>
        <dbReference type="SAM" id="MobiDB-lite"/>
    </source>
</evidence>
<evidence type="ECO:0000313" key="3">
    <source>
        <dbReference type="EMBL" id="KAJ7333377.1"/>
    </source>
</evidence>
<sequence length="105" mass="10846">MLSKTSLFITALIATLAAATPRGGPPPPVTPRPPPNAARPSYLPPQRLPSRWGLSSASTSSPSIRPCPSHCGATTVVCDPPPVEWGGGLNVDFSMRPNGDQPPPA</sequence>
<accession>A0AAD6ZQT6</accession>
<proteinExistence type="predicted"/>
<keyword evidence="2" id="KW-0732">Signal</keyword>
<feature type="signal peptide" evidence="2">
    <location>
        <begin position="1"/>
        <end position="19"/>
    </location>
</feature>
<feature type="compositionally biased region" description="Pro residues" evidence="1">
    <location>
        <begin position="23"/>
        <end position="47"/>
    </location>
</feature>
<feature type="chain" id="PRO_5042088944" evidence="2">
    <location>
        <begin position="20"/>
        <end position="105"/>
    </location>
</feature>
<protein>
    <submittedName>
        <fullName evidence="3">Uncharacterized protein</fullName>
    </submittedName>
</protein>
<comment type="caution">
    <text evidence="3">The sequence shown here is derived from an EMBL/GenBank/DDBJ whole genome shotgun (WGS) entry which is preliminary data.</text>
</comment>
<dbReference type="AlphaFoldDB" id="A0AAD6ZQT6"/>
<name>A0AAD6ZQT6_9AGAR</name>
<reference evidence="3" key="1">
    <citation type="submission" date="2023-03" db="EMBL/GenBank/DDBJ databases">
        <title>Massive genome expansion in bonnet fungi (Mycena s.s.) driven by repeated elements and novel gene families across ecological guilds.</title>
        <authorList>
            <consortium name="Lawrence Berkeley National Laboratory"/>
            <person name="Harder C.B."/>
            <person name="Miyauchi S."/>
            <person name="Viragh M."/>
            <person name="Kuo A."/>
            <person name="Thoen E."/>
            <person name="Andreopoulos B."/>
            <person name="Lu D."/>
            <person name="Skrede I."/>
            <person name="Drula E."/>
            <person name="Henrissat B."/>
            <person name="Morin E."/>
            <person name="Kohler A."/>
            <person name="Barry K."/>
            <person name="LaButti K."/>
            <person name="Morin E."/>
            <person name="Salamov A."/>
            <person name="Lipzen A."/>
            <person name="Mereny Z."/>
            <person name="Hegedus B."/>
            <person name="Baldrian P."/>
            <person name="Stursova M."/>
            <person name="Weitz H."/>
            <person name="Taylor A."/>
            <person name="Grigoriev I.V."/>
            <person name="Nagy L.G."/>
            <person name="Martin F."/>
            <person name="Kauserud H."/>
        </authorList>
    </citation>
    <scope>NUCLEOTIDE SEQUENCE</scope>
    <source>
        <strain evidence="3">CBHHK002</strain>
    </source>
</reference>
<dbReference type="Proteomes" id="UP001218218">
    <property type="component" value="Unassembled WGS sequence"/>
</dbReference>
<dbReference type="EMBL" id="JARIHO010000034">
    <property type="protein sequence ID" value="KAJ7333377.1"/>
    <property type="molecule type" value="Genomic_DNA"/>
</dbReference>
<gene>
    <name evidence="3" type="ORF">DFH08DRAFT_814490</name>
</gene>
<keyword evidence="4" id="KW-1185">Reference proteome</keyword>